<dbReference type="InterPro" id="IPR037925">
    <property type="entry name" value="FlgE/F/G-like"/>
</dbReference>
<feature type="domain" description="Flagellar hook protein FlgE/F/G-like D1" evidence="7">
    <location>
        <begin position="90"/>
        <end position="169"/>
    </location>
</feature>
<evidence type="ECO:0000313" key="8">
    <source>
        <dbReference type="EMBL" id="MDZ8117288.1"/>
    </source>
</evidence>
<dbReference type="NCBIfam" id="TIGR03506">
    <property type="entry name" value="FlgEFG_subfam"/>
    <property type="match status" value="2"/>
</dbReference>
<evidence type="ECO:0000313" key="9">
    <source>
        <dbReference type="Proteomes" id="UP001290861"/>
    </source>
</evidence>
<dbReference type="InterPro" id="IPR001444">
    <property type="entry name" value="Flag_bb_rod_N"/>
</dbReference>
<dbReference type="Pfam" id="PF06429">
    <property type="entry name" value="Flg_bbr_C"/>
    <property type="match status" value="1"/>
</dbReference>
<evidence type="ECO:0000259" key="7">
    <source>
        <dbReference type="Pfam" id="PF22692"/>
    </source>
</evidence>
<evidence type="ECO:0000256" key="3">
    <source>
        <dbReference type="ARBA" id="ARBA00023143"/>
    </source>
</evidence>
<dbReference type="InterPro" id="IPR010930">
    <property type="entry name" value="Flg_bb/hook_C_dom"/>
</dbReference>
<dbReference type="Pfam" id="PF00460">
    <property type="entry name" value="Flg_bb_rod"/>
    <property type="match status" value="1"/>
</dbReference>
<keyword evidence="8" id="KW-0282">Flagellum</keyword>
<dbReference type="PANTHER" id="PTHR30435">
    <property type="entry name" value="FLAGELLAR PROTEIN"/>
    <property type="match status" value="1"/>
</dbReference>
<protein>
    <recommendedName>
        <fullName evidence="4">Flagellar hook protein FlgE</fullName>
    </recommendedName>
</protein>
<keyword evidence="8" id="KW-0966">Cell projection</keyword>
<evidence type="ECO:0000256" key="4">
    <source>
        <dbReference type="RuleBase" id="RU362116"/>
    </source>
</evidence>
<evidence type="ECO:0000259" key="6">
    <source>
        <dbReference type="Pfam" id="PF06429"/>
    </source>
</evidence>
<keyword evidence="8" id="KW-0969">Cilium</keyword>
<keyword evidence="9" id="KW-1185">Reference proteome</keyword>
<gene>
    <name evidence="8" type="ORF">P9H32_01505</name>
</gene>
<dbReference type="EMBL" id="JARVCO010000002">
    <property type="protein sequence ID" value="MDZ8117288.1"/>
    <property type="molecule type" value="Genomic_DNA"/>
</dbReference>
<feature type="domain" description="Flagellar basal body rod protein N-terminal" evidence="5">
    <location>
        <begin position="7"/>
        <end position="35"/>
    </location>
</feature>
<reference evidence="8 9" key="1">
    <citation type="journal article" date="2024" name="Appl. Environ. Microbiol.">
        <title>Pontiella agarivorans sp. nov., a novel marine anaerobic bacterium capable of degrading macroalgal polysaccharides and fixing nitrogen.</title>
        <authorList>
            <person name="Liu N."/>
            <person name="Kivenson V."/>
            <person name="Peng X."/>
            <person name="Cui Z."/>
            <person name="Lankiewicz T.S."/>
            <person name="Gosselin K.M."/>
            <person name="English C.J."/>
            <person name="Blair E.M."/>
            <person name="O'Malley M.A."/>
            <person name="Valentine D.L."/>
        </authorList>
    </citation>
    <scope>NUCLEOTIDE SEQUENCE [LARGE SCALE GENOMIC DNA]</scope>
    <source>
        <strain evidence="8 9">NLcol2</strain>
    </source>
</reference>
<dbReference type="RefSeq" id="WP_322607089.1">
    <property type="nucleotide sequence ID" value="NZ_JARVCO010000002.1"/>
</dbReference>
<dbReference type="InterPro" id="IPR053967">
    <property type="entry name" value="LlgE_F_G-like_D1"/>
</dbReference>
<evidence type="ECO:0000259" key="5">
    <source>
        <dbReference type="Pfam" id="PF00460"/>
    </source>
</evidence>
<name>A0ABU5MT13_9BACT</name>
<evidence type="ECO:0000256" key="2">
    <source>
        <dbReference type="ARBA" id="ARBA00009677"/>
    </source>
</evidence>
<comment type="function">
    <text evidence="4">A flexible structure which links the flagellar filament to the drive apparatus in the basal body.</text>
</comment>
<proteinExistence type="inferred from homology"/>
<keyword evidence="3 4" id="KW-0975">Bacterial flagellum</keyword>
<comment type="subcellular location">
    <subcellularLocation>
        <location evidence="1 4">Bacterial flagellum basal body</location>
    </subcellularLocation>
</comment>
<dbReference type="Pfam" id="PF22692">
    <property type="entry name" value="LlgE_F_G_D1"/>
    <property type="match status" value="1"/>
</dbReference>
<comment type="similarity">
    <text evidence="2 4">Belongs to the flagella basal body rod proteins family.</text>
</comment>
<sequence length="268" mass="28157">MINSMWSGVSGLRAHQTSMDVIGNDIANVNTVAFKQSDISFEDAFYNSMGSPTADTAGKQVGMGVNVGKITQDFTGGLLQSTGVPTNLGISGDGFFVLKDAAGLQTTYSRAGDFEFNYDSGADALNLRGPDGKYLYGTIGAASGSASSMIALPGDIQDMMISSSGQISYIDSTGSLVENAYTVDIATFPGETGLAQLGGNQYAETAASGQPDFDSTDHTIVQGYLENSNVDLAKEFTEMIVAERGFQANSRTVTTSDSMLQELLSLKR</sequence>
<evidence type="ECO:0000256" key="1">
    <source>
        <dbReference type="ARBA" id="ARBA00004117"/>
    </source>
</evidence>
<dbReference type="SUPFAM" id="SSF117143">
    <property type="entry name" value="Flagellar hook protein flgE"/>
    <property type="match status" value="1"/>
</dbReference>
<organism evidence="8 9">
    <name type="scientific">Pontiella agarivorans</name>
    <dbReference type="NCBI Taxonomy" id="3038953"/>
    <lineage>
        <taxon>Bacteria</taxon>
        <taxon>Pseudomonadati</taxon>
        <taxon>Kiritimatiellota</taxon>
        <taxon>Kiritimatiellia</taxon>
        <taxon>Kiritimatiellales</taxon>
        <taxon>Pontiellaceae</taxon>
        <taxon>Pontiella</taxon>
    </lineage>
</organism>
<dbReference type="Proteomes" id="UP001290861">
    <property type="component" value="Unassembled WGS sequence"/>
</dbReference>
<dbReference type="InterPro" id="IPR020013">
    <property type="entry name" value="Flagellar_FlgE/F/G"/>
</dbReference>
<feature type="domain" description="Flagellar basal-body/hook protein C-terminal" evidence="6">
    <location>
        <begin position="221"/>
        <end position="266"/>
    </location>
</feature>
<comment type="caution">
    <text evidence="8">The sequence shown here is derived from an EMBL/GenBank/DDBJ whole genome shotgun (WGS) entry which is preliminary data.</text>
</comment>
<accession>A0ABU5MT13</accession>
<dbReference type="PANTHER" id="PTHR30435:SF1">
    <property type="entry name" value="FLAGELLAR HOOK PROTEIN FLGE"/>
    <property type="match status" value="1"/>
</dbReference>